<dbReference type="InterPro" id="IPR017039">
    <property type="entry name" value="Virul_fac_BrkB"/>
</dbReference>
<evidence type="ECO:0000256" key="4">
    <source>
        <dbReference type="ARBA" id="ARBA00022989"/>
    </source>
</evidence>
<keyword evidence="3 7" id="KW-0812">Transmembrane</keyword>
<evidence type="ECO:0000313" key="8">
    <source>
        <dbReference type="EMBL" id="QMS99827.1"/>
    </source>
</evidence>
<dbReference type="GO" id="GO:0005886">
    <property type="term" value="C:plasma membrane"/>
    <property type="evidence" value="ECO:0007669"/>
    <property type="project" value="UniProtKB-SubCell"/>
</dbReference>
<keyword evidence="2" id="KW-1003">Cell membrane</keyword>
<dbReference type="Proteomes" id="UP000515663">
    <property type="component" value="Chromosome"/>
</dbReference>
<evidence type="ECO:0000256" key="2">
    <source>
        <dbReference type="ARBA" id="ARBA00022475"/>
    </source>
</evidence>
<protein>
    <submittedName>
        <fullName evidence="8">YihY/virulence factor BrkB family protein</fullName>
    </submittedName>
</protein>
<dbReference type="RefSeq" id="WP_219849187.1">
    <property type="nucleotide sequence ID" value="NZ_CP059491.1"/>
</dbReference>
<name>A0A7D7QVJ6_9ACTN</name>
<dbReference type="NCBIfam" id="TIGR00765">
    <property type="entry name" value="yihY_not_rbn"/>
    <property type="match status" value="1"/>
</dbReference>
<feature type="transmembrane region" description="Helical" evidence="7">
    <location>
        <begin position="34"/>
        <end position="63"/>
    </location>
</feature>
<evidence type="ECO:0000256" key="7">
    <source>
        <dbReference type="SAM" id="Phobius"/>
    </source>
</evidence>
<organism evidence="8 9">
    <name type="scientific">Gordonia jinghuaiqii</name>
    <dbReference type="NCBI Taxonomy" id="2758710"/>
    <lineage>
        <taxon>Bacteria</taxon>
        <taxon>Bacillati</taxon>
        <taxon>Actinomycetota</taxon>
        <taxon>Actinomycetes</taxon>
        <taxon>Mycobacteriales</taxon>
        <taxon>Gordoniaceae</taxon>
        <taxon>Gordonia</taxon>
    </lineage>
</organism>
<sequence length="337" mass="36173">MSLSERVDNFQRRHPATGFPLAVIYKFVDDQGAYLAALCAYYAFISLFPLLLLFATILGIVLADNPDLQQRILDSAMSQIPVIGGQLEEPEKLSGGVPAIVIGVVVSLYGGLGVAVAAQNAMNTIWAVPRNERPDPIFARLRGLLLLSTIGFAIIGLTVVNGVSAAFELGLLGRWVTVIGSVILSTGVFTIAFRIGTARDVSVRDVLPGAAAAAVCWQVIQTFGAVYVQHIIGNTDATNGVFAIVLGLLAFLYVSAIVIVVCLEANAVRVDHLYPRSLLTPFTDNVSLTRGDEAAYSAQVRAQRNKGFQEIDVFFDNPRDNGHAEPTDSDRADTDPR</sequence>
<feature type="transmembrane region" description="Helical" evidence="7">
    <location>
        <begin position="97"/>
        <end position="118"/>
    </location>
</feature>
<dbReference type="AlphaFoldDB" id="A0A7D7QVJ6"/>
<feature type="transmembrane region" description="Helical" evidence="7">
    <location>
        <begin position="240"/>
        <end position="263"/>
    </location>
</feature>
<reference evidence="9" key="1">
    <citation type="submission" date="2020-07" db="EMBL/GenBank/DDBJ databases">
        <title>novel species isolated from the respiratory tract of Marmot.</title>
        <authorList>
            <person name="Zhang G."/>
        </authorList>
    </citation>
    <scope>NUCLEOTIDE SEQUENCE [LARGE SCALE GENOMIC DNA]</scope>
    <source>
        <strain evidence="9">686</strain>
    </source>
</reference>
<gene>
    <name evidence="8" type="ORF">H1R19_12600</name>
</gene>
<proteinExistence type="predicted"/>
<feature type="transmembrane region" description="Helical" evidence="7">
    <location>
        <begin position="207"/>
        <end position="228"/>
    </location>
</feature>
<evidence type="ECO:0000313" key="9">
    <source>
        <dbReference type="Proteomes" id="UP000515663"/>
    </source>
</evidence>
<evidence type="ECO:0000256" key="3">
    <source>
        <dbReference type="ARBA" id="ARBA00022692"/>
    </source>
</evidence>
<dbReference type="EMBL" id="CP059491">
    <property type="protein sequence ID" value="QMS99827.1"/>
    <property type="molecule type" value="Genomic_DNA"/>
</dbReference>
<comment type="subcellular location">
    <subcellularLocation>
        <location evidence="1">Cell membrane</location>
        <topology evidence="1">Multi-pass membrane protein</topology>
    </subcellularLocation>
</comment>
<accession>A0A7D7QVJ6</accession>
<dbReference type="PANTHER" id="PTHR30213:SF1">
    <property type="entry name" value="INNER MEMBRANE PROTEIN YHJD"/>
    <property type="match status" value="1"/>
</dbReference>
<keyword evidence="5 7" id="KW-0472">Membrane</keyword>
<feature type="region of interest" description="Disordered" evidence="6">
    <location>
        <begin position="315"/>
        <end position="337"/>
    </location>
</feature>
<evidence type="ECO:0000256" key="6">
    <source>
        <dbReference type="SAM" id="MobiDB-lite"/>
    </source>
</evidence>
<keyword evidence="9" id="KW-1185">Reference proteome</keyword>
<evidence type="ECO:0000256" key="5">
    <source>
        <dbReference type="ARBA" id="ARBA00023136"/>
    </source>
</evidence>
<dbReference type="KEGG" id="gji:H1R19_12600"/>
<feature type="compositionally biased region" description="Basic and acidic residues" evidence="6">
    <location>
        <begin position="317"/>
        <end position="337"/>
    </location>
</feature>
<feature type="transmembrane region" description="Helical" evidence="7">
    <location>
        <begin position="172"/>
        <end position="195"/>
    </location>
</feature>
<keyword evidence="4 7" id="KW-1133">Transmembrane helix</keyword>
<dbReference type="Pfam" id="PF03631">
    <property type="entry name" value="Virul_fac_BrkB"/>
    <property type="match status" value="1"/>
</dbReference>
<dbReference type="PANTHER" id="PTHR30213">
    <property type="entry name" value="INNER MEMBRANE PROTEIN YHJD"/>
    <property type="match status" value="1"/>
</dbReference>
<evidence type="ECO:0000256" key="1">
    <source>
        <dbReference type="ARBA" id="ARBA00004651"/>
    </source>
</evidence>
<feature type="transmembrane region" description="Helical" evidence="7">
    <location>
        <begin position="139"/>
        <end position="160"/>
    </location>
</feature>